<dbReference type="Proteomes" id="UP000265520">
    <property type="component" value="Unassembled WGS sequence"/>
</dbReference>
<keyword evidence="3" id="KW-1185">Reference proteome</keyword>
<keyword evidence="1" id="KW-0472">Membrane</keyword>
<protein>
    <submittedName>
        <fullName evidence="2">Putative phytol kinase 3 chloroplastic-like</fullName>
    </submittedName>
</protein>
<comment type="caution">
    <text evidence="2">The sequence shown here is derived from an EMBL/GenBank/DDBJ whole genome shotgun (WGS) entry which is preliminary data.</text>
</comment>
<keyword evidence="1" id="KW-1133">Transmembrane helix</keyword>
<reference evidence="2 3" key="1">
    <citation type="journal article" date="2018" name="Front. Plant Sci.">
        <title>Red Clover (Trifolium pratense) and Zigzag Clover (T. medium) - A Picture of Genomic Similarities and Differences.</title>
        <authorList>
            <person name="Dluhosova J."/>
            <person name="Istvanek J."/>
            <person name="Nedelnik J."/>
            <person name="Repkova J."/>
        </authorList>
    </citation>
    <scope>NUCLEOTIDE SEQUENCE [LARGE SCALE GENOMIC DNA]</scope>
    <source>
        <strain evidence="3">cv. 10/8</strain>
        <tissue evidence="2">Leaf</tissue>
    </source>
</reference>
<proteinExistence type="predicted"/>
<evidence type="ECO:0000313" key="2">
    <source>
        <dbReference type="EMBL" id="MCI01960.1"/>
    </source>
</evidence>
<evidence type="ECO:0000256" key="1">
    <source>
        <dbReference type="SAM" id="Phobius"/>
    </source>
</evidence>
<name>A0A392NRV3_9FABA</name>
<dbReference type="EMBL" id="LXQA010047681">
    <property type="protein sequence ID" value="MCI01960.1"/>
    <property type="molecule type" value="Genomic_DNA"/>
</dbReference>
<keyword evidence="1" id="KW-0812">Transmembrane</keyword>
<accession>A0A392NRV3</accession>
<feature type="non-terminal residue" evidence="2">
    <location>
        <position position="72"/>
    </location>
</feature>
<keyword evidence="2" id="KW-0808">Transferase</keyword>
<organism evidence="2 3">
    <name type="scientific">Trifolium medium</name>
    <dbReference type="NCBI Taxonomy" id="97028"/>
    <lineage>
        <taxon>Eukaryota</taxon>
        <taxon>Viridiplantae</taxon>
        <taxon>Streptophyta</taxon>
        <taxon>Embryophyta</taxon>
        <taxon>Tracheophyta</taxon>
        <taxon>Spermatophyta</taxon>
        <taxon>Magnoliopsida</taxon>
        <taxon>eudicotyledons</taxon>
        <taxon>Gunneridae</taxon>
        <taxon>Pentapetalae</taxon>
        <taxon>rosids</taxon>
        <taxon>fabids</taxon>
        <taxon>Fabales</taxon>
        <taxon>Fabaceae</taxon>
        <taxon>Papilionoideae</taxon>
        <taxon>50 kb inversion clade</taxon>
        <taxon>NPAAA clade</taxon>
        <taxon>Hologalegina</taxon>
        <taxon>IRL clade</taxon>
        <taxon>Trifolieae</taxon>
        <taxon>Trifolium</taxon>
    </lineage>
</organism>
<dbReference type="GO" id="GO:0016301">
    <property type="term" value="F:kinase activity"/>
    <property type="evidence" value="ECO:0007669"/>
    <property type="project" value="UniProtKB-KW"/>
</dbReference>
<feature type="transmembrane region" description="Helical" evidence="1">
    <location>
        <begin position="33"/>
        <end position="57"/>
    </location>
</feature>
<sequence length="72" mass="8213">MLQQLYLLALFSSSLDCGKKLQNEDILIRTDRWGSYFAASVMGVNIFRMLVIGLGIWKDEATVKSMSRFGDY</sequence>
<dbReference type="AlphaFoldDB" id="A0A392NRV3"/>
<keyword evidence="2" id="KW-0418">Kinase</keyword>
<evidence type="ECO:0000313" key="3">
    <source>
        <dbReference type="Proteomes" id="UP000265520"/>
    </source>
</evidence>